<evidence type="ECO:0000313" key="7">
    <source>
        <dbReference type="EMBL" id="AQS47553.1"/>
    </source>
</evidence>
<feature type="transmembrane region" description="Helical" evidence="6">
    <location>
        <begin position="43"/>
        <end position="63"/>
    </location>
</feature>
<keyword evidence="3 6" id="KW-0812">Transmembrane</keyword>
<feature type="transmembrane region" description="Helical" evidence="6">
    <location>
        <begin position="197"/>
        <end position="216"/>
    </location>
</feature>
<feature type="transmembrane region" description="Helical" evidence="6">
    <location>
        <begin position="268"/>
        <end position="292"/>
    </location>
</feature>
<dbReference type="InterPro" id="IPR044644">
    <property type="entry name" value="DinF-like"/>
</dbReference>
<evidence type="ECO:0000256" key="6">
    <source>
        <dbReference type="SAM" id="Phobius"/>
    </source>
</evidence>
<dbReference type="NCBIfam" id="TIGR00797">
    <property type="entry name" value="matE"/>
    <property type="match status" value="1"/>
</dbReference>
<reference evidence="7 8" key="1">
    <citation type="submission" date="2017-01" db="EMBL/GenBank/DDBJ databases">
        <title>The complete genome sequence of a sulfur-oxidizing marine bacterium Thioclava sp. 25B10_4T.</title>
        <authorList>
            <person name="Liu Y."/>
            <person name="Lai Q."/>
            <person name="Shao Z."/>
        </authorList>
    </citation>
    <scope>NUCLEOTIDE SEQUENCE [LARGE SCALE GENOMIC DNA]</scope>
    <source>
        <strain evidence="7 8">25B10_4</strain>
    </source>
</reference>
<name>A0ABN4XDI1_9RHOB</name>
<evidence type="ECO:0000256" key="5">
    <source>
        <dbReference type="ARBA" id="ARBA00023136"/>
    </source>
</evidence>
<dbReference type="EMBL" id="CP019437">
    <property type="protein sequence ID" value="AQS47553.1"/>
    <property type="molecule type" value="Genomic_DNA"/>
</dbReference>
<keyword evidence="5 6" id="KW-0472">Membrane</keyword>
<feature type="transmembrane region" description="Helical" evidence="6">
    <location>
        <begin position="237"/>
        <end position="256"/>
    </location>
</feature>
<dbReference type="Proteomes" id="UP000185622">
    <property type="component" value="Chromosome"/>
</dbReference>
<evidence type="ECO:0000256" key="1">
    <source>
        <dbReference type="ARBA" id="ARBA00004141"/>
    </source>
</evidence>
<organism evidence="7 8">
    <name type="scientific">Thioclava nitratireducens</name>
    <dbReference type="NCBI Taxonomy" id="1915078"/>
    <lineage>
        <taxon>Bacteria</taxon>
        <taxon>Pseudomonadati</taxon>
        <taxon>Pseudomonadota</taxon>
        <taxon>Alphaproteobacteria</taxon>
        <taxon>Rhodobacterales</taxon>
        <taxon>Paracoccaceae</taxon>
        <taxon>Thioclava</taxon>
    </lineage>
</organism>
<accession>A0ABN4XDI1</accession>
<feature type="transmembrane region" description="Helical" evidence="6">
    <location>
        <begin position="132"/>
        <end position="152"/>
    </location>
</feature>
<feature type="transmembrane region" description="Helical" evidence="6">
    <location>
        <begin position="313"/>
        <end position="333"/>
    </location>
</feature>
<dbReference type="RefSeq" id="WP_075776151.1">
    <property type="nucleotide sequence ID" value="NZ_CP019437.1"/>
</dbReference>
<feature type="transmembrane region" description="Helical" evidence="6">
    <location>
        <begin position="349"/>
        <end position="370"/>
    </location>
</feature>
<evidence type="ECO:0000256" key="2">
    <source>
        <dbReference type="ARBA" id="ARBA00010199"/>
    </source>
</evidence>
<evidence type="ECO:0000256" key="4">
    <source>
        <dbReference type="ARBA" id="ARBA00022989"/>
    </source>
</evidence>
<dbReference type="Pfam" id="PF01554">
    <property type="entry name" value="MatE"/>
    <property type="match status" value="2"/>
</dbReference>
<feature type="transmembrane region" description="Helical" evidence="6">
    <location>
        <begin position="12"/>
        <end position="37"/>
    </location>
</feature>
<evidence type="ECO:0000313" key="8">
    <source>
        <dbReference type="Proteomes" id="UP000185622"/>
    </source>
</evidence>
<keyword evidence="4 6" id="KW-1133">Transmembrane helix</keyword>
<gene>
    <name evidence="7" type="ORF">BMG03_06875</name>
</gene>
<keyword evidence="8" id="KW-1185">Reference proteome</keyword>
<proteinExistence type="inferred from homology"/>
<protein>
    <submittedName>
        <fullName evidence="7">MATE family efflux transporter</fullName>
    </submittedName>
</protein>
<comment type="similarity">
    <text evidence="2">Belongs to the multi antimicrobial extrusion (MATE) (TC 2.A.66.1) family.</text>
</comment>
<feature type="transmembrane region" description="Helical" evidence="6">
    <location>
        <begin position="382"/>
        <end position="401"/>
    </location>
</feature>
<dbReference type="InterPro" id="IPR002528">
    <property type="entry name" value="MATE_fam"/>
</dbReference>
<comment type="subcellular location">
    <subcellularLocation>
        <location evidence="1">Membrane</location>
        <topology evidence="1">Multi-pass membrane protein</topology>
    </subcellularLocation>
</comment>
<sequence length="435" mass="45701">MAEITHARVLKIALPIVLSNATIPILGAVDTAVVGQIGLPAPIGAVGIGAVILSSLYWIFGFLRMGTTGLVSQAHGTGDTGEVSAGLMRALIIAGIAGLSLIVLQLPLFWAAFQLAPASDEVEGLARDYLQIRIWGAPLTISLYAFTGWLIALERTRGVLLLQVAMNALNVGLDLLFVLGFSWGVQGVAGATLISEIGGVLLALWLCRAAFAGGLWRARAIFDRVKLATMARVNTDIMLRSILLQASFTSFLFLGAGQGDVTLAANQVLLQFLQITAFALDGFAFSAESLVGQAVGAHSAARLRRASIVSSQWGIGGALVLGAVFLLAGPAIIDLMTTAPNVRIEARDYLIWIAAAPLIGGPAWMLDGIFIGATLTREMRNAMVVSVAIYTAALFVLIPLFGNHGLWAGLMILNATRGLTMARLYPRAEAKASSG</sequence>
<dbReference type="CDD" id="cd13136">
    <property type="entry name" value="MATE_DinF_like"/>
    <property type="match status" value="1"/>
</dbReference>
<dbReference type="PANTHER" id="PTHR42893:SF46">
    <property type="entry name" value="PROTEIN DETOXIFICATION 44, CHLOROPLASTIC"/>
    <property type="match status" value="1"/>
</dbReference>
<feature type="transmembrane region" description="Helical" evidence="6">
    <location>
        <begin position="164"/>
        <end position="185"/>
    </location>
</feature>
<dbReference type="PANTHER" id="PTHR42893">
    <property type="entry name" value="PROTEIN DETOXIFICATION 44, CHLOROPLASTIC-RELATED"/>
    <property type="match status" value="1"/>
</dbReference>
<feature type="transmembrane region" description="Helical" evidence="6">
    <location>
        <begin position="90"/>
        <end position="112"/>
    </location>
</feature>
<evidence type="ECO:0000256" key="3">
    <source>
        <dbReference type="ARBA" id="ARBA00022692"/>
    </source>
</evidence>